<protein>
    <recommendedName>
        <fullName evidence="4">F-box domain-containing protein</fullName>
    </recommendedName>
</protein>
<proteinExistence type="predicted"/>
<accession>A0A226DC31</accession>
<dbReference type="PANTHER" id="PTHR34153">
    <property type="entry name" value="SI:CH211-262H13.3-RELATED-RELATED"/>
    <property type="match status" value="1"/>
</dbReference>
<feature type="compositionally biased region" description="Acidic residues" evidence="1">
    <location>
        <begin position="478"/>
        <end position="488"/>
    </location>
</feature>
<dbReference type="AlphaFoldDB" id="A0A226DC31"/>
<evidence type="ECO:0000313" key="3">
    <source>
        <dbReference type="Proteomes" id="UP000198287"/>
    </source>
</evidence>
<keyword evidence="3" id="KW-1185">Reference proteome</keyword>
<dbReference type="OrthoDB" id="6784356at2759"/>
<organism evidence="2 3">
    <name type="scientific">Folsomia candida</name>
    <name type="common">Springtail</name>
    <dbReference type="NCBI Taxonomy" id="158441"/>
    <lineage>
        <taxon>Eukaryota</taxon>
        <taxon>Metazoa</taxon>
        <taxon>Ecdysozoa</taxon>
        <taxon>Arthropoda</taxon>
        <taxon>Hexapoda</taxon>
        <taxon>Collembola</taxon>
        <taxon>Entomobryomorpha</taxon>
        <taxon>Isotomoidea</taxon>
        <taxon>Isotomidae</taxon>
        <taxon>Proisotominae</taxon>
        <taxon>Folsomia</taxon>
    </lineage>
</organism>
<evidence type="ECO:0000256" key="1">
    <source>
        <dbReference type="SAM" id="MobiDB-lite"/>
    </source>
</evidence>
<feature type="region of interest" description="Disordered" evidence="1">
    <location>
        <begin position="469"/>
        <end position="524"/>
    </location>
</feature>
<sequence length="790" mass="89064">MFSCCHGDLSEEEDDAMFFSDDENKATSIIDPGNVLIPEVVTHLCKFLGVKDVKQCRLVCESWNYGAIPVLQERTYTTLRLYSKNYSDDHPERWTGLVERLQFHPNDIRLYSANLNASTLPPTDINIFPTVTNVKSIFVEFFSDPGWEQELCYQILLSSAPTLENLQFVLGDPTQDFSPLCDTVFPRLKQAVIEYCQEPRYTCNVTIGRLIMEDFTNLECLQVEGRLLLGISKAGELSMLPTSLRSLIVAEEVNANVMKCLLDISVPLRKLTLQFIYLKNDANRVYQLPLLLYKLLKKHSSTLEELKFYMKWAKDNVELEWKLPVFPVMKDLTIGNNFWFRKVEFETGLIWGPLESEKFGRIDYKVCFPRLESLTVTTGTEDFSSLAVFLPPEDSELRVAESVRKVSLSSLSHPNHYTVARANLYAELLEIFPNARDSVNNIYINQDNPPRVMGKKLYDNYLEAKNLEKQATTSSDLDTTEAEEDELGEKDRGLKPTRKRQRRPSSSSEEEERNHSQSFSSKSISIREEDLLEFDGSKYQLHVVVNDPAGLNSPTSQIPTLPSPNSEHQVAAGSGNHYWSSPPLSQVDVPPPVRTQAGNAEIAATRIRGVTLEDIYLRQVALERMVANGISDIRQDIRTLLLRTDDANSSVENSVVIPVNLPLENESDVLILEDWLKEKDNCSKLVEIFKKNGGKSALKVVTGILASTLTKGLAEKINYVGTNGKTAFNNLKLNRLVIEATLASEFGKKLTISEIVGIIQRWLGNAKDLDGGRTSRKTTNVVVPDEEEEG</sequence>
<dbReference type="Proteomes" id="UP000198287">
    <property type="component" value="Unassembled WGS sequence"/>
</dbReference>
<name>A0A226DC31_FOLCA</name>
<reference evidence="2 3" key="1">
    <citation type="submission" date="2015-12" db="EMBL/GenBank/DDBJ databases">
        <title>The genome of Folsomia candida.</title>
        <authorList>
            <person name="Faddeeva A."/>
            <person name="Derks M.F."/>
            <person name="Anvar Y."/>
            <person name="Smit S."/>
            <person name="Van Straalen N."/>
            <person name="Roelofs D."/>
        </authorList>
    </citation>
    <scope>NUCLEOTIDE SEQUENCE [LARGE SCALE GENOMIC DNA]</scope>
    <source>
        <strain evidence="2 3">VU population</strain>
        <tissue evidence="2">Whole body</tissue>
    </source>
</reference>
<feature type="region of interest" description="Disordered" evidence="1">
    <location>
        <begin position="561"/>
        <end position="591"/>
    </location>
</feature>
<dbReference type="PANTHER" id="PTHR34153:SF2">
    <property type="entry name" value="SI:CH211-262H13.3-RELATED"/>
    <property type="match status" value="1"/>
</dbReference>
<evidence type="ECO:0000313" key="2">
    <source>
        <dbReference type="EMBL" id="OXA42287.1"/>
    </source>
</evidence>
<evidence type="ECO:0008006" key="4">
    <source>
        <dbReference type="Google" id="ProtNLM"/>
    </source>
</evidence>
<gene>
    <name evidence="2" type="ORF">Fcan01_22776</name>
</gene>
<comment type="caution">
    <text evidence="2">The sequence shown here is derived from an EMBL/GenBank/DDBJ whole genome shotgun (WGS) entry which is preliminary data.</text>
</comment>
<dbReference type="EMBL" id="LNIX01000026">
    <property type="protein sequence ID" value="OXA42287.1"/>
    <property type="molecule type" value="Genomic_DNA"/>
</dbReference>